<dbReference type="PANTHER" id="PTHR40370:SF1">
    <property type="entry name" value="DUF3074 DOMAIN-CONTAINING PROTEIN"/>
    <property type="match status" value="1"/>
</dbReference>
<dbReference type="InterPro" id="IPR024500">
    <property type="entry name" value="DUF3074"/>
</dbReference>
<gene>
    <name evidence="3" type="ORF">SBOR_1284</name>
</gene>
<dbReference type="AlphaFoldDB" id="W9CR41"/>
<reference evidence="3 4" key="1">
    <citation type="journal article" date="2014" name="Genome Announc.">
        <title>Draft genome sequence of Sclerotinia borealis, a psychrophilic plant pathogenic fungus.</title>
        <authorList>
            <person name="Mardanov A.V."/>
            <person name="Beletsky A.V."/>
            <person name="Kadnikov V.V."/>
            <person name="Ignatov A.N."/>
            <person name="Ravin N.V."/>
        </authorList>
    </citation>
    <scope>NUCLEOTIDE SEQUENCE [LARGE SCALE GENOMIC DNA]</scope>
    <source>
        <strain evidence="4">F-4157</strain>
    </source>
</reference>
<dbReference type="HOGENOM" id="CLU_045430_0_0_1"/>
<feature type="region of interest" description="Disordered" evidence="1">
    <location>
        <begin position="319"/>
        <end position="343"/>
    </location>
</feature>
<keyword evidence="4" id="KW-1185">Reference proteome</keyword>
<evidence type="ECO:0000256" key="1">
    <source>
        <dbReference type="SAM" id="MobiDB-lite"/>
    </source>
</evidence>
<comment type="caution">
    <text evidence="3">The sequence shown here is derived from an EMBL/GenBank/DDBJ whole genome shotgun (WGS) entry which is preliminary data.</text>
</comment>
<feature type="region of interest" description="Disordered" evidence="1">
    <location>
        <begin position="1"/>
        <end position="53"/>
    </location>
</feature>
<feature type="compositionally biased region" description="Low complexity" evidence="1">
    <location>
        <begin position="25"/>
        <end position="35"/>
    </location>
</feature>
<evidence type="ECO:0000313" key="4">
    <source>
        <dbReference type="Proteomes" id="UP000019487"/>
    </source>
</evidence>
<evidence type="ECO:0000313" key="3">
    <source>
        <dbReference type="EMBL" id="ESZ98291.1"/>
    </source>
</evidence>
<dbReference type="SUPFAM" id="SSF55961">
    <property type="entry name" value="Bet v1-like"/>
    <property type="match status" value="1"/>
</dbReference>
<name>W9CR41_SCLBF</name>
<dbReference type="EMBL" id="AYSA01000045">
    <property type="protein sequence ID" value="ESZ98291.1"/>
    <property type="molecule type" value="Genomic_DNA"/>
</dbReference>
<accession>W9CR41</accession>
<feature type="domain" description="DUF3074" evidence="2">
    <location>
        <begin position="131"/>
        <end position="312"/>
    </location>
</feature>
<organism evidence="3 4">
    <name type="scientific">Sclerotinia borealis (strain F-4128)</name>
    <dbReference type="NCBI Taxonomy" id="1432307"/>
    <lineage>
        <taxon>Eukaryota</taxon>
        <taxon>Fungi</taxon>
        <taxon>Dikarya</taxon>
        <taxon>Ascomycota</taxon>
        <taxon>Pezizomycotina</taxon>
        <taxon>Leotiomycetes</taxon>
        <taxon>Helotiales</taxon>
        <taxon>Sclerotiniaceae</taxon>
        <taxon>Sclerotinia</taxon>
    </lineage>
</organism>
<dbReference type="STRING" id="1432307.W9CR41"/>
<dbReference type="Pfam" id="PF11274">
    <property type="entry name" value="DUF3074"/>
    <property type="match status" value="1"/>
</dbReference>
<evidence type="ECO:0000259" key="2">
    <source>
        <dbReference type="Pfam" id="PF11274"/>
    </source>
</evidence>
<sequence length="358" mass="40433">MASSAIPDRAPNPKPLGPKVRLRGLHLGSLPLGSLDVGPNHEGQPGRSDDGSQYREALREFITEVLRESIPFVDGVQPKLASTSTWKDSGSKRCASSEGNIGLYKRVVSKQELDRVDRLGGTEAKEKSETWYARRSRHRDLSFPGTATWGEFTRHFKEEHFRTEELWCKSVVSARRIKYWETTDLNVEIGGDLWNNISMDIVEMKHRIKPKPLMKDRKFPVILIAASLNDEREFIVISIPLNGFTSAEYKADEKSVGAAYASIERLRVLPSGEIEWIMATVSDAKGSIPQWIQKLAVPSVISKDVNMYMTWIAKERSGIPNEEQSPQNKISPHPSSQVVGRQSKLRQRWGKFKEMFAS</sequence>
<dbReference type="Proteomes" id="UP000019487">
    <property type="component" value="Unassembled WGS sequence"/>
</dbReference>
<proteinExistence type="predicted"/>
<dbReference type="OrthoDB" id="6423603at2759"/>
<dbReference type="PANTHER" id="PTHR40370">
    <property type="entry name" value="EXPRESSED PROTEIN"/>
    <property type="match status" value="1"/>
</dbReference>
<feature type="compositionally biased region" description="Polar residues" evidence="1">
    <location>
        <begin position="322"/>
        <end position="340"/>
    </location>
</feature>
<protein>
    <recommendedName>
        <fullName evidence="2">DUF3074 domain-containing protein</fullName>
    </recommendedName>
</protein>